<dbReference type="Pfam" id="PF13920">
    <property type="entry name" value="zf-C3HC4_3"/>
    <property type="match status" value="1"/>
</dbReference>
<dbReference type="Proteomes" id="UP000076420">
    <property type="component" value="Unassembled WGS sequence"/>
</dbReference>
<reference evidence="9" key="1">
    <citation type="submission" date="2020-05" db="UniProtKB">
        <authorList>
            <consortium name="EnsemblMetazoa"/>
        </authorList>
    </citation>
    <scope>IDENTIFICATION</scope>
    <source>
        <strain evidence="9">BB02</strain>
    </source>
</reference>
<dbReference type="InterPro" id="IPR001841">
    <property type="entry name" value="Znf_RING"/>
</dbReference>
<dbReference type="EnsemblMetazoa" id="BGLB000519-RE">
    <property type="protein sequence ID" value="BGLB000519-PE"/>
    <property type="gene ID" value="BGLB000519"/>
</dbReference>
<dbReference type="SMART" id="SM00238">
    <property type="entry name" value="BIR"/>
    <property type="match status" value="1"/>
</dbReference>
<dbReference type="InterPro" id="IPR001370">
    <property type="entry name" value="BIR_rpt"/>
</dbReference>
<dbReference type="VEuPathDB" id="VectorBase:BGLAX_046160"/>
<dbReference type="GO" id="GO:0051726">
    <property type="term" value="P:regulation of cell cycle"/>
    <property type="evidence" value="ECO:0007669"/>
    <property type="project" value="TreeGrafter"/>
</dbReference>
<dbReference type="STRING" id="6526.A0A2C9JCB2"/>
<dbReference type="SUPFAM" id="SSF57997">
    <property type="entry name" value="Tropomyosin"/>
    <property type="match status" value="1"/>
</dbReference>
<gene>
    <name evidence="9" type="primary">106078852</name>
</gene>
<dbReference type="PANTHER" id="PTHR10044">
    <property type="entry name" value="INHIBITOR OF APOPTOSIS"/>
    <property type="match status" value="1"/>
</dbReference>
<dbReference type="PROSITE" id="PS50143">
    <property type="entry name" value="BIR_REPEAT_2"/>
    <property type="match status" value="1"/>
</dbReference>
<dbReference type="GO" id="GO:0008270">
    <property type="term" value="F:zinc ion binding"/>
    <property type="evidence" value="ECO:0007669"/>
    <property type="project" value="UniProtKB-KW"/>
</dbReference>
<evidence type="ECO:0000259" key="8">
    <source>
        <dbReference type="PROSITE" id="PS50089"/>
    </source>
</evidence>
<dbReference type="Gene3D" id="1.10.533.10">
    <property type="entry name" value="Death Domain, Fas"/>
    <property type="match status" value="1"/>
</dbReference>
<proteinExistence type="inferred from homology"/>
<dbReference type="EnsemblMetazoa" id="BGLB000519-RD">
    <property type="protein sequence ID" value="BGLB000519-PD"/>
    <property type="gene ID" value="BGLB000519"/>
</dbReference>
<organism evidence="9 10">
    <name type="scientific">Biomphalaria glabrata</name>
    <name type="common">Bloodfluke planorb</name>
    <name type="synonym">Freshwater snail</name>
    <dbReference type="NCBI Taxonomy" id="6526"/>
    <lineage>
        <taxon>Eukaryota</taxon>
        <taxon>Metazoa</taxon>
        <taxon>Spiralia</taxon>
        <taxon>Lophotrochozoa</taxon>
        <taxon>Mollusca</taxon>
        <taxon>Gastropoda</taxon>
        <taxon>Heterobranchia</taxon>
        <taxon>Euthyneura</taxon>
        <taxon>Panpulmonata</taxon>
        <taxon>Hygrophila</taxon>
        <taxon>Lymnaeoidea</taxon>
        <taxon>Planorbidae</taxon>
        <taxon>Biomphalaria</taxon>
    </lineage>
</organism>
<evidence type="ECO:0000256" key="2">
    <source>
        <dbReference type="ARBA" id="ARBA00022723"/>
    </source>
</evidence>
<evidence type="ECO:0000256" key="3">
    <source>
        <dbReference type="ARBA" id="ARBA00022771"/>
    </source>
</evidence>
<protein>
    <recommendedName>
        <fullName evidence="8">RING-type domain-containing protein</fullName>
    </recommendedName>
</protein>
<dbReference type="KEGG" id="bgt:106078852"/>
<evidence type="ECO:0000256" key="7">
    <source>
        <dbReference type="SAM" id="MobiDB-lite"/>
    </source>
</evidence>
<dbReference type="OrthoDB" id="2286360at2759"/>
<keyword evidence="4" id="KW-0862">Zinc</keyword>
<feature type="compositionally biased region" description="Polar residues" evidence="7">
    <location>
        <begin position="872"/>
        <end position="883"/>
    </location>
</feature>
<feature type="region of interest" description="Disordered" evidence="7">
    <location>
        <begin position="863"/>
        <end position="894"/>
    </location>
</feature>
<dbReference type="FunFam" id="1.10.1170.10:FF:000002">
    <property type="entry name" value="Baculoviral IAP repeat containing 7"/>
    <property type="match status" value="1"/>
</dbReference>
<feature type="coiled-coil region" evidence="6">
    <location>
        <begin position="561"/>
        <end position="644"/>
    </location>
</feature>
<dbReference type="InterPro" id="IPR011029">
    <property type="entry name" value="DEATH-like_dom_sf"/>
</dbReference>
<dbReference type="GO" id="GO:0005737">
    <property type="term" value="C:cytoplasm"/>
    <property type="evidence" value="ECO:0007669"/>
    <property type="project" value="TreeGrafter"/>
</dbReference>
<dbReference type="PANTHER" id="PTHR10044:SF139">
    <property type="entry name" value="DEATH-ASSOCIATED INHIBITOR OF APOPTOSIS 2"/>
    <property type="match status" value="1"/>
</dbReference>
<accession>A0A2C9JCB2</accession>
<dbReference type="PROSITE" id="PS50089">
    <property type="entry name" value="ZF_RING_2"/>
    <property type="match status" value="1"/>
</dbReference>
<dbReference type="InterPro" id="IPR050784">
    <property type="entry name" value="IAP"/>
</dbReference>
<dbReference type="VEuPathDB" id="VectorBase:BGLAX_052033"/>
<keyword evidence="2" id="KW-0479">Metal-binding</keyword>
<dbReference type="Gene3D" id="1.10.287.1490">
    <property type="match status" value="1"/>
</dbReference>
<comment type="similarity">
    <text evidence="1">Belongs to the IAP family.</text>
</comment>
<keyword evidence="6" id="KW-0175">Coiled coil</keyword>
<dbReference type="AlphaFoldDB" id="A0A2C9JCB2"/>
<dbReference type="Gene3D" id="1.10.1170.10">
    <property type="entry name" value="Inhibitor Of Apoptosis Protein (2mihbC-IAP-1), Chain A"/>
    <property type="match status" value="2"/>
</dbReference>
<evidence type="ECO:0000256" key="5">
    <source>
        <dbReference type="PROSITE-ProRule" id="PRU00175"/>
    </source>
</evidence>
<sequence>MMASQDDFVLQLNDRLSDAKKANSLPCCLIDRPVDQVSNGRADDFFTEAQKQQPNDPTDFNNLDQPANNKDALIHDGRLCTQDDCMHTSTSLNLQSTSTLETTDDNVELSNTSGENSCNLDRQTEYSVTLQVPVHVFEIRIEVHLEGYDVLHTNLYCQLISHEEVKMSFQQDGQKDRINQSLQYFDHPGCHSLISLSLKHLPADVQVDSLLLFVKLFSLLIVKINHRRRLRTQTAAVCGTGLIFERPAEIRIQEDTGRCEGHIFIATSENLIPNEAEARACEVTFSSRAMKYFKVRKLAVDSVEHVSKSGETNTYLKCRTSDMAFVSVLNTIQEKVKMLANDLPLSVKQRLTKTALVISYPHGDEMTMSYGDCAVIKRKLSDETVDGNRHLWLQNLTASGSESPHETVQVLLHTAPTCIGSLGAPIITFKQNIASSVEQDQYSLSIWTHDGVLEPSEFGCSSIKACTEDELRLYSGVMVALTSNQPHLSSVLNTQHNGTSRMLSTRQQTQLAEVHNAQVSALQTEVQPQQVQVPAHETEVESQQTQLPALETEVESQQKHLPALETEVESQQTQLPALETEVESQQTQLPALETEVESQQTQLPVLETEVESQQTQLPALETEVESQQTQLPALETEVESQQTEACQLDLQQTQETLQEVRQSGPHHHDLLRPNFNNLTDREDSGPNLAIQPPSYPAYIRFEKRLESFVGWLSGNILSPATLARNGFFYAGYSDCVRCYYCGIGLKSWKLGDDVVTEHQRFRPNCHFLIKLLASDFNVRPGGYQMPSQEEILDSHESQESAGRISSTCSPRGTAMDNNVVACLTSSETELKVTLLPSESPVQIGCDIVVMQALVSQPEYSSIDQKSEAGEINPNSTDQTSSSLKTERNALSEGGPQAVQDITVRLLQEEKKRLEALMQCKVCSKNPIKSLFLPCGDLYACQECSGNLSHCPQCNKKILATVTTYFS</sequence>
<dbReference type="GO" id="GO:0005634">
    <property type="term" value="C:nucleus"/>
    <property type="evidence" value="ECO:0007669"/>
    <property type="project" value="TreeGrafter"/>
</dbReference>
<dbReference type="Pfam" id="PF00653">
    <property type="entry name" value="BIR"/>
    <property type="match status" value="1"/>
</dbReference>
<feature type="domain" description="RING-type" evidence="8">
    <location>
        <begin position="919"/>
        <end position="954"/>
    </location>
</feature>
<keyword evidence="3 5" id="KW-0863">Zinc-finger</keyword>
<evidence type="ECO:0000256" key="6">
    <source>
        <dbReference type="SAM" id="Coils"/>
    </source>
</evidence>
<evidence type="ECO:0000313" key="9">
    <source>
        <dbReference type="EnsemblMetazoa" id="BGLB000519-PC"/>
    </source>
</evidence>
<evidence type="ECO:0000256" key="4">
    <source>
        <dbReference type="ARBA" id="ARBA00022833"/>
    </source>
</evidence>
<name>A0A2C9JCB2_BIOGL</name>
<dbReference type="CDD" id="cd00022">
    <property type="entry name" value="BIR"/>
    <property type="match status" value="1"/>
</dbReference>
<dbReference type="EnsemblMetazoa" id="BGLB000519-RC">
    <property type="protein sequence ID" value="BGLB000519-PC"/>
    <property type="gene ID" value="BGLB000519"/>
</dbReference>
<dbReference type="VEuPathDB" id="VectorBase:BGLB000519"/>
<evidence type="ECO:0000313" key="10">
    <source>
        <dbReference type="Proteomes" id="UP000076420"/>
    </source>
</evidence>
<dbReference type="SUPFAM" id="SSF57924">
    <property type="entry name" value="Inhibitor of apoptosis (IAP) repeat"/>
    <property type="match status" value="1"/>
</dbReference>
<evidence type="ECO:0000256" key="1">
    <source>
        <dbReference type="ARBA" id="ARBA00006672"/>
    </source>
</evidence>